<organism evidence="4 5">
    <name type="scientific">Amycolatopsis cihanbeyliensis</name>
    <dbReference type="NCBI Taxonomy" id="1128664"/>
    <lineage>
        <taxon>Bacteria</taxon>
        <taxon>Bacillati</taxon>
        <taxon>Actinomycetota</taxon>
        <taxon>Actinomycetes</taxon>
        <taxon>Pseudonocardiales</taxon>
        <taxon>Pseudonocardiaceae</taxon>
        <taxon>Amycolatopsis</taxon>
    </lineage>
</organism>
<feature type="compositionally biased region" description="Basic and acidic residues" evidence="2">
    <location>
        <begin position="393"/>
        <end position="408"/>
    </location>
</feature>
<dbReference type="AlphaFoldDB" id="A0A542DJP2"/>
<dbReference type="InterPro" id="IPR000030">
    <property type="entry name" value="PPE_dom"/>
</dbReference>
<evidence type="ECO:0000256" key="1">
    <source>
        <dbReference type="ARBA" id="ARBA00010652"/>
    </source>
</evidence>
<feature type="compositionally biased region" description="Gly residues" evidence="2">
    <location>
        <begin position="203"/>
        <end position="222"/>
    </location>
</feature>
<dbReference type="Gene3D" id="1.20.1260.20">
    <property type="entry name" value="PPE superfamily"/>
    <property type="match status" value="1"/>
</dbReference>
<dbReference type="InterPro" id="IPR038332">
    <property type="entry name" value="PPE_sf"/>
</dbReference>
<feature type="region of interest" description="Disordered" evidence="2">
    <location>
        <begin position="176"/>
        <end position="434"/>
    </location>
</feature>
<keyword evidence="5" id="KW-1185">Reference proteome</keyword>
<comment type="similarity">
    <text evidence="1">Belongs to the mycobacterial PPE family.</text>
</comment>
<feature type="domain" description="PPE" evidence="3">
    <location>
        <begin position="13"/>
        <end position="105"/>
    </location>
</feature>
<sequence>MAGKLSAAEIYRQINGGPGPEALSVAQQSAAELKVRLQDRRDQVADLGLEVQEGWKGEAGSAAANAAAPLADASQQDSARVGVADNAVANQIESFRRAQNSVVPVSDKPPEMTATGLFDSMSIGDMGRYAAEVGQWQAESEANVQAFTAYHQASTSNGQTMPSAFAPLTDAGAPISMADGSGGAKDAGGPGGSKVTPPPVVGGSVGASGGRPGVESGGGGGYRPPPGPEGTGGTGDRSGSTPGPQRVPAAQYTGPGTDSTTTSSWNPSSTSETTPRQGGQQFGPGGRPFGGTSTGTGPGGGGSGFGPIGTGSGGGSGFGPGTGGHRGGGGVGSGPGGAGRTGGGPGAGRFSGALPGEGGAARGGTGVPGSTGTTGRAGAAGMPMGAGAGRGQGGEDKERQRPDYLKDPDPDDTFGGFDGKTTPPVIGETRKDHN</sequence>
<evidence type="ECO:0000313" key="5">
    <source>
        <dbReference type="Proteomes" id="UP000320876"/>
    </source>
</evidence>
<feature type="compositionally biased region" description="Low complexity" evidence="2">
    <location>
        <begin position="370"/>
        <end position="383"/>
    </location>
</feature>
<feature type="compositionally biased region" description="Low complexity" evidence="2">
    <location>
        <begin position="413"/>
        <end position="424"/>
    </location>
</feature>
<dbReference type="SUPFAM" id="SSF140459">
    <property type="entry name" value="PE/PPE dimer-like"/>
    <property type="match status" value="1"/>
</dbReference>
<comment type="caution">
    <text evidence="4">The sequence shown here is derived from an EMBL/GenBank/DDBJ whole genome shotgun (WGS) entry which is preliminary data.</text>
</comment>
<evidence type="ECO:0000313" key="4">
    <source>
        <dbReference type="EMBL" id="TQJ03296.1"/>
    </source>
</evidence>
<dbReference type="OrthoDB" id="3638297at2"/>
<dbReference type="Pfam" id="PF00823">
    <property type="entry name" value="PPE"/>
    <property type="match status" value="1"/>
</dbReference>
<feature type="compositionally biased region" description="Gly residues" evidence="2">
    <location>
        <begin position="280"/>
        <end position="369"/>
    </location>
</feature>
<protein>
    <submittedName>
        <fullName evidence="4">PPE family protein</fullName>
    </submittedName>
</protein>
<evidence type="ECO:0000256" key="2">
    <source>
        <dbReference type="SAM" id="MobiDB-lite"/>
    </source>
</evidence>
<dbReference type="RefSeq" id="WP_141998918.1">
    <property type="nucleotide sequence ID" value="NZ_VFML01000001.1"/>
</dbReference>
<dbReference type="Proteomes" id="UP000320876">
    <property type="component" value="Unassembled WGS sequence"/>
</dbReference>
<gene>
    <name evidence="4" type="ORF">FB471_3052</name>
</gene>
<evidence type="ECO:0000259" key="3">
    <source>
        <dbReference type="Pfam" id="PF00823"/>
    </source>
</evidence>
<feature type="compositionally biased region" description="Gly residues" evidence="2">
    <location>
        <begin position="180"/>
        <end position="192"/>
    </location>
</feature>
<reference evidence="4 5" key="1">
    <citation type="submission" date="2019-06" db="EMBL/GenBank/DDBJ databases">
        <title>Sequencing the genomes of 1000 actinobacteria strains.</title>
        <authorList>
            <person name="Klenk H.-P."/>
        </authorList>
    </citation>
    <scope>NUCLEOTIDE SEQUENCE [LARGE SCALE GENOMIC DNA]</scope>
    <source>
        <strain evidence="4 5">DSM 45679</strain>
    </source>
</reference>
<dbReference type="EMBL" id="VFML01000001">
    <property type="protein sequence ID" value="TQJ03296.1"/>
    <property type="molecule type" value="Genomic_DNA"/>
</dbReference>
<accession>A0A542DJP2</accession>
<name>A0A542DJP2_AMYCI</name>
<proteinExistence type="inferred from homology"/>
<feature type="compositionally biased region" description="Low complexity" evidence="2">
    <location>
        <begin position="259"/>
        <end position="279"/>
    </location>
</feature>